<dbReference type="RefSeq" id="WP_014026592.1">
    <property type="nucleotide sequence ID" value="NC_015931.1"/>
</dbReference>
<dbReference type="AlphaFoldDB" id="G0EF18"/>
<accession>G0EF18</accession>
<keyword evidence="1" id="KW-0472">Membrane</keyword>
<name>G0EF18_PYRF1</name>
<organism evidence="2 3">
    <name type="scientific">Pyrolobus fumarii (strain DSM 11204 / 1A)</name>
    <dbReference type="NCBI Taxonomy" id="694429"/>
    <lineage>
        <taxon>Archaea</taxon>
        <taxon>Thermoproteota</taxon>
        <taxon>Thermoprotei</taxon>
        <taxon>Desulfurococcales</taxon>
        <taxon>Pyrodictiaceae</taxon>
        <taxon>Pyrolobus</taxon>
    </lineage>
</organism>
<dbReference type="Proteomes" id="UP000001037">
    <property type="component" value="Chromosome"/>
</dbReference>
<sequence>MAKFGDVRYWVKTGAALAFVAVTLWLSYYFFVVGVGLVSRMSVVAGVLSAAIGFALLSASVTVMRDWVLAIRGREGREEAGASS</sequence>
<keyword evidence="1" id="KW-0812">Transmembrane</keyword>
<keyword evidence="3" id="KW-1185">Reference proteome</keyword>
<dbReference type="GeneID" id="11139523"/>
<evidence type="ECO:0000313" key="3">
    <source>
        <dbReference type="Proteomes" id="UP000001037"/>
    </source>
</evidence>
<protein>
    <submittedName>
        <fullName evidence="2">Uncharacterized protein</fullName>
    </submittedName>
</protein>
<dbReference type="STRING" id="694429.Pyrfu_1047"/>
<feature type="transmembrane region" description="Helical" evidence="1">
    <location>
        <begin position="43"/>
        <end position="64"/>
    </location>
</feature>
<reference evidence="2 3" key="1">
    <citation type="journal article" date="2011" name="Stand. Genomic Sci.">
        <title>Complete genome sequence of the hyperthermophilic chemolithoautotroph Pyrolobus fumarii type strain (1A).</title>
        <authorList>
            <person name="Anderson I."/>
            <person name="Goker M."/>
            <person name="Nolan M."/>
            <person name="Lucas S."/>
            <person name="Hammon N."/>
            <person name="Deshpande S."/>
            <person name="Cheng J.F."/>
            <person name="Tapia R."/>
            <person name="Han C."/>
            <person name="Goodwin L."/>
            <person name="Pitluck S."/>
            <person name="Huntemann M."/>
            <person name="Liolios K."/>
            <person name="Ivanova N."/>
            <person name="Pagani I."/>
            <person name="Mavromatis K."/>
            <person name="Ovchinikova G."/>
            <person name="Pati A."/>
            <person name="Chen A."/>
            <person name="Palaniappan K."/>
            <person name="Land M."/>
            <person name="Hauser L."/>
            <person name="Brambilla E.M."/>
            <person name="Huber H."/>
            <person name="Yasawong M."/>
            <person name="Rohde M."/>
            <person name="Spring S."/>
            <person name="Abt B."/>
            <person name="Sikorski J."/>
            <person name="Wirth R."/>
            <person name="Detter J.C."/>
            <person name="Woyke T."/>
            <person name="Bristow J."/>
            <person name="Eisen J.A."/>
            <person name="Markowitz V."/>
            <person name="Hugenholtz P."/>
            <person name="Kyrpides N.C."/>
            <person name="Klenk H.P."/>
            <person name="Lapidus A."/>
        </authorList>
    </citation>
    <scope>NUCLEOTIDE SEQUENCE [LARGE SCALE GENOMIC DNA]</scope>
    <source>
        <strain evidence="3">DSM 11204 / 1A</strain>
    </source>
</reference>
<dbReference type="KEGG" id="pfm:Pyrfu_1047"/>
<dbReference type="InParanoid" id="G0EF18"/>
<keyword evidence="1" id="KW-1133">Transmembrane helix</keyword>
<evidence type="ECO:0000313" key="2">
    <source>
        <dbReference type="EMBL" id="AEM38915.1"/>
    </source>
</evidence>
<evidence type="ECO:0000256" key="1">
    <source>
        <dbReference type="SAM" id="Phobius"/>
    </source>
</evidence>
<proteinExistence type="predicted"/>
<dbReference type="HOGENOM" id="CLU_2519897_0_0_2"/>
<dbReference type="EMBL" id="CP002838">
    <property type="protein sequence ID" value="AEM38915.1"/>
    <property type="molecule type" value="Genomic_DNA"/>
</dbReference>
<gene>
    <name evidence="2" type="ordered locus">Pyrfu_1047</name>
</gene>
<feature type="transmembrane region" description="Helical" evidence="1">
    <location>
        <begin position="9"/>
        <end position="31"/>
    </location>
</feature>